<evidence type="ECO:0000313" key="3">
    <source>
        <dbReference type="Proteomes" id="UP000029223"/>
    </source>
</evidence>
<feature type="transmembrane region" description="Helical" evidence="1">
    <location>
        <begin position="9"/>
        <end position="31"/>
    </location>
</feature>
<accession>A0ABQ0J960</accession>
<keyword evidence="3" id="KW-1185">Reference proteome</keyword>
<name>A0ABQ0J960_9VIBR</name>
<sequence length="48" mass="5287">MLIFCRHNLIWNDVLLVSGTATLLSLIATWYPAMKASQLNPATVLSAK</sequence>
<evidence type="ECO:0000256" key="1">
    <source>
        <dbReference type="SAM" id="Phobius"/>
    </source>
</evidence>
<evidence type="ECO:0000313" key="2">
    <source>
        <dbReference type="EMBL" id="GAL25308.1"/>
    </source>
</evidence>
<keyword evidence="1 2" id="KW-0812">Transmembrane</keyword>
<organism evidence="2 3">
    <name type="scientific">Vibrio variabilis</name>
    <dbReference type="NCBI Taxonomy" id="990271"/>
    <lineage>
        <taxon>Bacteria</taxon>
        <taxon>Pseudomonadati</taxon>
        <taxon>Pseudomonadota</taxon>
        <taxon>Gammaproteobacteria</taxon>
        <taxon>Vibrionales</taxon>
        <taxon>Vibrionaceae</taxon>
        <taxon>Vibrio</taxon>
    </lineage>
</organism>
<proteinExistence type="predicted"/>
<gene>
    <name evidence="2" type="ORF">JCM19239_6228</name>
</gene>
<keyword evidence="2" id="KW-0449">Lipoprotein</keyword>
<keyword evidence="1" id="KW-0472">Membrane</keyword>
<dbReference type="EMBL" id="BBMS01000009">
    <property type="protein sequence ID" value="GAL25308.1"/>
    <property type="molecule type" value="Genomic_DNA"/>
</dbReference>
<dbReference type="Proteomes" id="UP000029223">
    <property type="component" value="Unassembled WGS sequence"/>
</dbReference>
<reference evidence="3" key="1">
    <citation type="submission" date="2014-09" db="EMBL/GenBank/DDBJ databases">
        <title>Vibrio variabilis JCM 19239. (C206) whole genome shotgun sequence.</title>
        <authorList>
            <person name="Sawabe T."/>
            <person name="Meirelles P."/>
            <person name="Nakanishi M."/>
            <person name="Sayaka M."/>
            <person name="Hattori M."/>
            <person name="Ohkuma M."/>
        </authorList>
    </citation>
    <scope>NUCLEOTIDE SEQUENCE [LARGE SCALE GENOMIC DNA]</scope>
    <source>
        <strain evidence="3">JCM 19239</strain>
    </source>
</reference>
<keyword evidence="1" id="KW-1133">Transmembrane helix</keyword>
<comment type="caution">
    <text evidence="2">The sequence shown here is derived from an EMBL/GenBank/DDBJ whole genome shotgun (WGS) entry which is preliminary data.</text>
</comment>
<protein>
    <submittedName>
        <fullName evidence="2">Lipoprotein releasing system transmembrane protein LolE</fullName>
    </submittedName>
</protein>